<feature type="transmembrane region" description="Helical" evidence="8">
    <location>
        <begin position="143"/>
        <end position="162"/>
    </location>
</feature>
<dbReference type="InterPro" id="IPR011527">
    <property type="entry name" value="ABC1_TM_dom"/>
</dbReference>
<keyword evidence="12" id="KW-1185">Reference proteome</keyword>
<dbReference type="EMBL" id="JBHTCK010000005">
    <property type="protein sequence ID" value="MFC7352857.1"/>
    <property type="molecule type" value="Genomic_DNA"/>
</dbReference>
<dbReference type="PROSITE" id="PS50929">
    <property type="entry name" value="ABC_TM1F"/>
    <property type="match status" value="1"/>
</dbReference>
<dbReference type="SMART" id="SM00382">
    <property type="entry name" value="AAA"/>
    <property type="match status" value="1"/>
</dbReference>
<keyword evidence="2 8" id="KW-0812">Transmembrane</keyword>
<feature type="domain" description="ABC transporter" evidence="9">
    <location>
        <begin position="364"/>
        <end position="595"/>
    </location>
</feature>
<gene>
    <name evidence="11" type="ORF">ACFQW9_19620</name>
</gene>
<sequence length="602" mass="62684">MSEAAPRPIDRHLFAGFLRRHRGAAVAVAGWSLLEAVPALASGLLVAAALDRGFLAERPAEGFFWIGLLGAAMVFRALMTRTLTPWLGRIVEPLRDDLVTAVAAGAVQRAAAGARDTAGAGVARLTVQVETVRSLVSALLRSARQLGVSLLMAFVGLAALSAPVAALTLPPVLLTLLLCVPRLRVLARRQRRQLRAEERLTGVAGETFDGIRDVVACGARDRVADELSARITDHRDAVRAVARTASANTLLVSLGSHLPLLVLLLSAPRLLDSGALSVGELLGATSYLVSGVAPALRSLVAVLGSWGVQLATVLSQLSRSTREARPGPPGGQGPALPPRTRRPPRTPQTPRTPLTPLTPSSPDLSLVNVVYAYGPGAAPVIDGLSLDIPAGSHLTVVGPSGAGKSTLTTLLAGLAGPDSGRLTLGGVPVTEVDRAWLHRAVTLIPQEAYVFTGTVRDNLRYLRPQARDTDILASATAVGARTLVDRLGGLDAPVGLDGPPLSSGERQLVALARAHLSPASIVLLDEACCHLDPAAEERAERAFAARGTTLVVVAHRISSALRAPRVLVLDGERTAVGTPAQLLDSSPLYADLVGHWVSAGTP</sequence>
<evidence type="ECO:0000256" key="3">
    <source>
        <dbReference type="ARBA" id="ARBA00022741"/>
    </source>
</evidence>
<dbReference type="SUPFAM" id="SSF90123">
    <property type="entry name" value="ABC transporter transmembrane region"/>
    <property type="match status" value="1"/>
</dbReference>
<dbReference type="InterPro" id="IPR036640">
    <property type="entry name" value="ABC1_TM_sf"/>
</dbReference>
<feature type="domain" description="ABC transmembrane type-1" evidence="10">
    <location>
        <begin position="26"/>
        <end position="294"/>
    </location>
</feature>
<feature type="transmembrane region" description="Helical" evidence="8">
    <location>
        <begin position="24"/>
        <end position="50"/>
    </location>
</feature>
<dbReference type="PROSITE" id="PS50893">
    <property type="entry name" value="ABC_TRANSPORTER_2"/>
    <property type="match status" value="1"/>
</dbReference>
<feature type="compositionally biased region" description="Low complexity" evidence="7">
    <location>
        <begin position="348"/>
        <end position="360"/>
    </location>
</feature>
<dbReference type="InterPro" id="IPR003439">
    <property type="entry name" value="ABC_transporter-like_ATP-bd"/>
</dbReference>
<dbReference type="InterPro" id="IPR039421">
    <property type="entry name" value="Type_1_exporter"/>
</dbReference>
<organism evidence="11 12">
    <name type="scientific">Streptomyces caviscabies</name>
    <dbReference type="NCBI Taxonomy" id="90079"/>
    <lineage>
        <taxon>Bacteria</taxon>
        <taxon>Bacillati</taxon>
        <taxon>Actinomycetota</taxon>
        <taxon>Actinomycetes</taxon>
        <taxon>Kitasatosporales</taxon>
        <taxon>Streptomycetaceae</taxon>
        <taxon>Streptomyces</taxon>
    </lineage>
</organism>
<protein>
    <submittedName>
        <fullName evidence="11">ABC transporter ATP-binding protein</fullName>
    </submittedName>
</protein>
<feature type="region of interest" description="Disordered" evidence="7">
    <location>
        <begin position="318"/>
        <end position="360"/>
    </location>
</feature>
<evidence type="ECO:0000313" key="12">
    <source>
        <dbReference type="Proteomes" id="UP001596509"/>
    </source>
</evidence>
<dbReference type="Gene3D" id="1.20.1560.10">
    <property type="entry name" value="ABC transporter type 1, transmembrane domain"/>
    <property type="match status" value="1"/>
</dbReference>
<comment type="subcellular location">
    <subcellularLocation>
        <location evidence="1">Cell membrane</location>
        <topology evidence="1">Multi-pass membrane protein</topology>
    </subcellularLocation>
</comment>
<dbReference type="GO" id="GO:0005524">
    <property type="term" value="F:ATP binding"/>
    <property type="evidence" value="ECO:0007669"/>
    <property type="project" value="UniProtKB-KW"/>
</dbReference>
<dbReference type="Pfam" id="PF00005">
    <property type="entry name" value="ABC_tran"/>
    <property type="match status" value="1"/>
</dbReference>
<evidence type="ECO:0000256" key="1">
    <source>
        <dbReference type="ARBA" id="ARBA00004651"/>
    </source>
</evidence>
<evidence type="ECO:0000313" key="11">
    <source>
        <dbReference type="EMBL" id="MFC7352857.1"/>
    </source>
</evidence>
<proteinExistence type="predicted"/>
<evidence type="ECO:0000256" key="6">
    <source>
        <dbReference type="ARBA" id="ARBA00023136"/>
    </source>
</evidence>
<dbReference type="Proteomes" id="UP001596509">
    <property type="component" value="Unassembled WGS sequence"/>
</dbReference>
<dbReference type="InterPro" id="IPR003593">
    <property type="entry name" value="AAA+_ATPase"/>
</dbReference>
<dbReference type="PANTHER" id="PTHR24221">
    <property type="entry name" value="ATP-BINDING CASSETTE SUB-FAMILY B"/>
    <property type="match status" value="1"/>
</dbReference>
<evidence type="ECO:0000256" key="7">
    <source>
        <dbReference type="SAM" id="MobiDB-lite"/>
    </source>
</evidence>
<dbReference type="RefSeq" id="WP_319287355.1">
    <property type="nucleotide sequence ID" value="NZ_JBHTCK010000005.1"/>
</dbReference>
<reference evidence="12" key="1">
    <citation type="journal article" date="2019" name="Int. J. Syst. Evol. Microbiol.">
        <title>The Global Catalogue of Microorganisms (GCM) 10K type strain sequencing project: providing services to taxonomists for standard genome sequencing and annotation.</title>
        <authorList>
            <consortium name="The Broad Institute Genomics Platform"/>
            <consortium name="The Broad Institute Genome Sequencing Center for Infectious Disease"/>
            <person name="Wu L."/>
            <person name="Ma J."/>
        </authorList>
    </citation>
    <scope>NUCLEOTIDE SEQUENCE [LARGE SCALE GENOMIC DNA]</scope>
    <source>
        <strain evidence="12">ICMP 19430</strain>
    </source>
</reference>
<keyword evidence="6 8" id="KW-0472">Membrane</keyword>
<keyword evidence="4 11" id="KW-0067">ATP-binding</keyword>
<comment type="caution">
    <text evidence="11">The sequence shown here is derived from an EMBL/GenBank/DDBJ whole genome shotgun (WGS) entry which is preliminary data.</text>
</comment>
<dbReference type="SUPFAM" id="SSF52540">
    <property type="entry name" value="P-loop containing nucleoside triphosphate hydrolases"/>
    <property type="match status" value="1"/>
</dbReference>
<evidence type="ECO:0000259" key="9">
    <source>
        <dbReference type="PROSITE" id="PS50893"/>
    </source>
</evidence>
<dbReference type="PANTHER" id="PTHR24221:SF654">
    <property type="entry name" value="ATP-BINDING CASSETTE SUB-FAMILY B MEMBER 6"/>
    <property type="match status" value="1"/>
</dbReference>
<feature type="compositionally biased region" description="Pro residues" evidence="7">
    <location>
        <begin position="326"/>
        <end position="337"/>
    </location>
</feature>
<name>A0ABW2MF83_9ACTN</name>
<evidence type="ECO:0000256" key="2">
    <source>
        <dbReference type="ARBA" id="ARBA00022692"/>
    </source>
</evidence>
<evidence type="ECO:0000256" key="5">
    <source>
        <dbReference type="ARBA" id="ARBA00022989"/>
    </source>
</evidence>
<dbReference type="Pfam" id="PF00664">
    <property type="entry name" value="ABC_membrane"/>
    <property type="match status" value="1"/>
</dbReference>
<feature type="transmembrane region" description="Helical" evidence="8">
    <location>
        <begin position="62"/>
        <end position="79"/>
    </location>
</feature>
<evidence type="ECO:0000256" key="8">
    <source>
        <dbReference type="SAM" id="Phobius"/>
    </source>
</evidence>
<evidence type="ECO:0000259" key="10">
    <source>
        <dbReference type="PROSITE" id="PS50929"/>
    </source>
</evidence>
<keyword evidence="5 8" id="KW-1133">Transmembrane helix</keyword>
<keyword evidence="3" id="KW-0547">Nucleotide-binding</keyword>
<evidence type="ECO:0000256" key="4">
    <source>
        <dbReference type="ARBA" id="ARBA00022840"/>
    </source>
</evidence>
<dbReference type="InterPro" id="IPR027417">
    <property type="entry name" value="P-loop_NTPase"/>
</dbReference>
<dbReference type="Gene3D" id="3.40.50.300">
    <property type="entry name" value="P-loop containing nucleotide triphosphate hydrolases"/>
    <property type="match status" value="1"/>
</dbReference>
<accession>A0ABW2MF83</accession>